<proteinExistence type="predicted"/>
<dbReference type="Pfam" id="PF15869">
    <property type="entry name" value="TolB_like"/>
    <property type="match status" value="1"/>
</dbReference>
<comment type="caution">
    <text evidence="1">The sequence shown here is derived from an EMBL/GenBank/DDBJ whole genome shotgun (WGS) entry which is preliminary data.</text>
</comment>
<name>B5D107_PHOPM</name>
<protein>
    <recommendedName>
        <fullName evidence="3">6-bladed beta-propeller</fullName>
    </recommendedName>
</protein>
<dbReference type="PROSITE" id="PS51257">
    <property type="entry name" value="PROKAR_LIPOPROTEIN"/>
    <property type="match status" value="1"/>
</dbReference>
<dbReference type="AlphaFoldDB" id="B5D107"/>
<dbReference type="Proteomes" id="UP000003452">
    <property type="component" value="Unassembled WGS sequence"/>
</dbReference>
<dbReference type="HOGENOM" id="CLU_066812_0_0_10"/>
<evidence type="ECO:0000313" key="1">
    <source>
        <dbReference type="EMBL" id="EDY94847.1"/>
    </source>
</evidence>
<organism evidence="1 2">
    <name type="scientific">Phocaeicola plebeius (strain DSM 17135 / JCM 12973 / CCUG 54634 / M2)</name>
    <name type="common">Bacteroides plebeius</name>
    <dbReference type="NCBI Taxonomy" id="484018"/>
    <lineage>
        <taxon>Bacteria</taxon>
        <taxon>Pseudomonadati</taxon>
        <taxon>Bacteroidota</taxon>
        <taxon>Bacteroidia</taxon>
        <taxon>Bacteroidales</taxon>
        <taxon>Bacteroidaceae</taxon>
        <taxon>Phocaeicola</taxon>
    </lineage>
</organism>
<evidence type="ECO:0000313" key="2">
    <source>
        <dbReference type="Proteomes" id="UP000003452"/>
    </source>
</evidence>
<accession>B5D107</accession>
<gene>
    <name evidence="1" type="ORF">BACPLE_02684</name>
</gene>
<dbReference type="EMBL" id="ABQC02000022">
    <property type="protein sequence ID" value="EDY94847.1"/>
    <property type="molecule type" value="Genomic_DNA"/>
</dbReference>
<evidence type="ECO:0008006" key="3">
    <source>
        <dbReference type="Google" id="ProtNLM"/>
    </source>
</evidence>
<reference evidence="1 2" key="2">
    <citation type="submission" date="2008-08" db="EMBL/GenBank/DDBJ databases">
        <authorList>
            <person name="Fulton L."/>
            <person name="Clifton S."/>
            <person name="Fulton B."/>
            <person name="Xu J."/>
            <person name="Minx P."/>
            <person name="Pepin K.H."/>
            <person name="Johnson M."/>
            <person name="Thiruvilangam P."/>
            <person name="Bhonagiri V."/>
            <person name="Nash W.E."/>
            <person name="Mardis E.R."/>
            <person name="Wilson R.K."/>
        </authorList>
    </citation>
    <scope>NUCLEOTIDE SEQUENCE [LARGE SCALE GENOMIC DNA]</scope>
    <source>
        <strain evidence="2">DSM 17135 / JCM 12973 / M2</strain>
    </source>
</reference>
<reference evidence="1 2" key="1">
    <citation type="submission" date="2008-08" db="EMBL/GenBank/DDBJ databases">
        <title>Draft genome sequence of Bacteroides plebeius (DSM 17135).</title>
        <authorList>
            <person name="Sudarsanam P."/>
            <person name="Ley R."/>
            <person name="Guruge J."/>
            <person name="Turnbaugh P.J."/>
            <person name="Mahowald M."/>
            <person name="Liep D."/>
            <person name="Gordon J."/>
        </authorList>
    </citation>
    <scope>NUCLEOTIDE SEQUENCE [LARGE SCALE GENOMIC DNA]</scope>
    <source>
        <strain evidence="2">DSM 17135 / JCM 12973 / M2</strain>
    </source>
</reference>
<sequence length="357" mass="41546">MIMKNRVFLYLFFMLVLVGCQKSESMEDFDALFTHKKSVLVKDCLSEELIMGRPFYMIYADSSVIFYDDLGDSLFTMVDLSDNKRIYRFGERGQGSRDFLQVASLQKDKTDSCVCVYDYYKHSLIRINLENVKKGLPYYTKITSDTINSIDMLLSKYNNTFVGLGFYEKSMFALIEGGSDEKYFYEYPYRDDKEKKIDNRLRGMAYQGMLRSKPSLDKFVYAINFAPIFMLCSVQPEAIVRTYQWVGGYPIYRTEENEKYRTAPMSAENKMGFISAYATDRYVYLLYSDRTLKDYKEKAFMGNVIYQIDWDGNPVSKYETDLPLSQICVSNSDDMVYAIANREENLLVEFALSGGNE</sequence>
<dbReference type="eggNOG" id="COG2834">
    <property type="taxonomic scope" value="Bacteria"/>
</dbReference>